<sequence length="41" mass="4946">MKILYLVCFIMQSAAYCVLRHAEYDNFYAKKAKNIKFSIYF</sequence>
<reference evidence="1 2" key="1">
    <citation type="submission" date="2013-06" db="EMBL/GenBank/DDBJ databases">
        <authorList>
            <person name="Weinstock G."/>
            <person name="Sodergren E."/>
            <person name="Lobos E.A."/>
            <person name="Fulton L."/>
            <person name="Fulton R."/>
            <person name="Courtney L."/>
            <person name="Fronick C."/>
            <person name="O'Laughlin M."/>
            <person name="Godfrey J."/>
            <person name="Wilson R.M."/>
            <person name="Miner T."/>
            <person name="Farmer C."/>
            <person name="Delehaunty K."/>
            <person name="Cordes M."/>
            <person name="Minx P."/>
            <person name="Tomlinson C."/>
            <person name="Chen J."/>
            <person name="Wollam A."/>
            <person name="Pepin K.H."/>
            <person name="Bhonagiri V."/>
            <person name="Zhang X."/>
            <person name="Warren W."/>
            <person name="Mitreva M."/>
            <person name="Mardis E.R."/>
            <person name="Wilson R.K."/>
        </authorList>
    </citation>
    <scope>NUCLEOTIDE SEQUENCE [LARGE SCALE GENOMIC DNA]</scope>
    <source>
        <strain evidence="1 2">JCP8108</strain>
    </source>
</reference>
<organism evidence="1 2">
    <name type="scientific">Gardnerella vaginalis JCP8108</name>
    <dbReference type="NCBI Taxonomy" id="1261066"/>
    <lineage>
        <taxon>Bacteria</taxon>
        <taxon>Bacillati</taxon>
        <taxon>Actinomycetota</taxon>
        <taxon>Actinomycetes</taxon>
        <taxon>Bifidobacteriales</taxon>
        <taxon>Bifidobacteriaceae</taxon>
        <taxon>Gardnerella</taxon>
    </lineage>
</organism>
<dbReference type="HOGENOM" id="CLU_3270539_0_0_11"/>
<protein>
    <submittedName>
        <fullName evidence="1">Uncharacterized protein</fullName>
    </submittedName>
</protein>
<name>S4H0S7_GARVA</name>
<comment type="caution">
    <text evidence="1">The sequence shown here is derived from an EMBL/GenBank/DDBJ whole genome shotgun (WGS) entry which is preliminary data.</text>
</comment>
<accession>S4H0S7</accession>
<evidence type="ECO:0000313" key="2">
    <source>
        <dbReference type="Proteomes" id="UP000014521"/>
    </source>
</evidence>
<dbReference type="EMBL" id="ATJJ01000007">
    <property type="protein sequence ID" value="EPI49235.1"/>
    <property type="molecule type" value="Genomic_DNA"/>
</dbReference>
<proteinExistence type="predicted"/>
<evidence type="ECO:0000313" key="1">
    <source>
        <dbReference type="EMBL" id="EPI49235.1"/>
    </source>
</evidence>
<gene>
    <name evidence="1" type="ORF">HMPREF1581_00224</name>
</gene>
<dbReference type="AlphaFoldDB" id="S4H0S7"/>
<dbReference type="Proteomes" id="UP000014521">
    <property type="component" value="Unassembled WGS sequence"/>
</dbReference>